<sequence>SSPSVATVSASHRKVLRLLWGFSFHYIVPGPSREQSLSKPAFFRQNSERRNFKLLDTRKLSRDGTGSPYKISPPSTPSSPDDTFFNLGDPQNGRKKRKIPKVRLATSFVFRYILPLPCRGRLQRSLGREPITGPLSACFVSGQGKASRLGCPGLCHNNSCGPVAFLLVSLLPA</sequence>
<protein>
    <submittedName>
        <fullName evidence="2">DENN domain containing 2A</fullName>
    </submittedName>
</protein>
<dbReference type="GeneTree" id="ENSGT00950000182931"/>
<evidence type="ECO:0000313" key="2">
    <source>
        <dbReference type="Ensembl" id="ENSEASP00005051577.1"/>
    </source>
</evidence>
<reference evidence="2" key="2">
    <citation type="submission" date="2025-08" db="UniProtKB">
        <authorList>
            <consortium name="Ensembl"/>
        </authorList>
    </citation>
    <scope>IDENTIFICATION</scope>
</reference>
<keyword evidence="3" id="KW-1185">Reference proteome</keyword>
<gene>
    <name evidence="2" type="primary">DENND2A</name>
</gene>
<reference evidence="2" key="3">
    <citation type="submission" date="2025-09" db="UniProtKB">
        <authorList>
            <consortium name="Ensembl"/>
        </authorList>
    </citation>
    <scope>IDENTIFICATION</scope>
</reference>
<feature type="region of interest" description="Disordered" evidence="1">
    <location>
        <begin position="54"/>
        <end position="96"/>
    </location>
</feature>
<evidence type="ECO:0000313" key="3">
    <source>
        <dbReference type="Proteomes" id="UP000694387"/>
    </source>
</evidence>
<organism evidence="2 3">
    <name type="scientific">Equus asinus</name>
    <name type="common">Donkey</name>
    <name type="synonym">Equus africanus asinus</name>
    <dbReference type="NCBI Taxonomy" id="9793"/>
    <lineage>
        <taxon>Eukaryota</taxon>
        <taxon>Metazoa</taxon>
        <taxon>Chordata</taxon>
        <taxon>Craniata</taxon>
        <taxon>Vertebrata</taxon>
        <taxon>Euteleostomi</taxon>
        <taxon>Mammalia</taxon>
        <taxon>Eutheria</taxon>
        <taxon>Laurasiatheria</taxon>
        <taxon>Perissodactyla</taxon>
        <taxon>Equidae</taxon>
        <taxon>Equus</taxon>
    </lineage>
</organism>
<accession>A0A9L0JNN6</accession>
<proteinExistence type="predicted"/>
<evidence type="ECO:0000256" key="1">
    <source>
        <dbReference type="SAM" id="MobiDB-lite"/>
    </source>
</evidence>
<dbReference type="Proteomes" id="UP000694387">
    <property type="component" value="Chromosome 1"/>
</dbReference>
<name>A0A9L0JNN6_EQUAS</name>
<dbReference type="Ensembl" id="ENSEAST00005076952.1">
    <property type="protein sequence ID" value="ENSEASP00005051577.1"/>
    <property type="gene ID" value="ENSEASG00005009911.2"/>
</dbReference>
<reference evidence="2 3" key="1">
    <citation type="journal article" date="2020" name="Nat. Commun.">
        <title>Donkey genomes provide new insights into domestication and selection for coat color.</title>
        <authorList>
            <person name="Wang"/>
            <person name="C."/>
            <person name="Li"/>
            <person name="H."/>
            <person name="Guo"/>
            <person name="Y."/>
            <person name="Huang"/>
            <person name="J."/>
            <person name="Sun"/>
            <person name="Y."/>
            <person name="Min"/>
            <person name="J."/>
            <person name="Wang"/>
            <person name="J."/>
            <person name="Fang"/>
            <person name="X."/>
            <person name="Zhao"/>
            <person name="Z."/>
            <person name="Wang"/>
            <person name="S."/>
            <person name="Zhang"/>
            <person name="Y."/>
            <person name="Liu"/>
            <person name="Q."/>
            <person name="Jiang"/>
            <person name="Q."/>
            <person name="Wang"/>
            <person name="X."/>
            <person name="Guo"/>
            <person name="Y."/>
            <person name="Yang"/>
            <person name="C."/>
            <person name="Wang"/>
            <person name="Y."/>
            <person name="Tian"/>
            <person name="F."/>
            <person name="Zhuang"/>
            <person name="G."/>
            <person name="Fan"/>
            <person name="Y."/>
            <person name="Gao"/>
            <person name="Q."/>
            <person name="Li"/>
            <person name="Y."/>
            <person name="Ju"/>
            <person name="Z."/>
            <person name="Li"/>
            <person name="J."/>
            <person name="Li"/>
            <person name="R."/>
            <person name="Hou"/>
            <person name="M."/>
            <person name="Yang"/>
            <person name="G."/>
            <person name="Liu"/>
            <person name="G."/>
            <person name="Liu"/>
            <person name="W."/>
            <person name="Guo"/>
            <person name="J."/>
            <person name="Pan"/>
            <person name="S."/>
            <person name="Fan"/>
            <person name="G."/>
            <person name="Zhang"/>
            <person name="W."/>
            <person name="Zhang"/>
            <person name="R."/>
            <person name="Yu"/>
            <person name="J."/>
            <person name="Zhang"/>
            <person name="X."/>
            <person name="Yin"/>
            <person name="Q."/>
            <person name="Ji"/>
            <person name="C."/>
            <person name="Jin"/>
            <person name="Y."/>
            <person name="Yue"/>
            <person name="G."/>
            <person name="Liu"/>
            <person name="M."/>
            <person name="Xu"/>
            <person name="J."/>
            <person name="Liu"/>
            <person name="S."/>
            <person name="Jordana"/>
            <person name="J."/>
            <person name="Noce"/>
            <person name="A."/>
            <person name="Amills"/>
            <person name="M."/>
            <person name="Wu"/>
            <person name="D.D."/>
            <person name="Li"/>
            <person name="S."/>
            <person name="Zhou"/>
            <person name="X. and Zhong"/>
            <person name="J."/>
        </authorList>
    </citation>
    <scope>NUCLEOTIDE SEQUENCE [LARGE SCALE GENOMIC DNA]</scope>
</reference>
<dbReference type="AlphaFoldDB" id="A0A9L0JNN6"/>